<dbReference type="OMA" id="FGLYVSH"/>
<evidence type="ECO:0000256" key="1">
    <source>
        <dbReference type="ARBA" id="ARBA00004162"/>
    </source>
</evidence>
<evidence type="ECO:0000256" key="2">
    <source>
        <dbReference type="ARBA" id="ARBA00022475"/>
    </source>
</evidence>
<keyword evidence="2" id="KW-1003">Cell membrane</keyword>
<feature type="region of interest" description="Disordered" evidence="6">
    <location>
        <begin position="131"/>
        <end position="188"/>
    </location>
</feature>
<keyword evidence="2" id="KW-0472">Membrane</keyword>
<comment type="subcellular location">
    <subcellularLocation>
        <location evidence="1">Cell membrane</location>
        <topology evidence="1">Single-pass membrane protein</topology>
    </subcellularLocation>
</comment>
<protein>
    <submittedName>
        <fullName evidence="8">Alpha crystallin/Hsp20 domain</fullName>
    </submittedName>
</protein>
<dbReference type="InterPro" id="IPR008978">
    <property type="entry name" value="HSP20-like_chaperone"/>
</dbReference>
<dbReference type="PANTHER" id="PTHR43670:SF130">
    <property type="entry name" value="INACTIVE PROTEIN RESTRICTED TEV MOVEMENT 2-LIKE"/>
    <property type="match status" value="1"/>
</dbReference>
<feature type="domain" description="SHSP" evidence="7">
    <location>
        <begin position="19"/>
        <end position="125"/>
    </location>
</feature>
<evidence type="ECO:0000259" key="7">
    <source>
        <dbReference type="PROSITE" id="PS01031"/>
    </source>
</evidence>
<dbReference type="GO" id="GO:0006952">
    <property type="term" value="P:defense response"/>
    <property type="evidence" value="ECO:0007669"/>
    <property type="project" value="UniProtKB-KW"/>
</dbReference>
<sequence length="240" mass="27869">MDHMRRQREIGEITTTRLLTYEDFQPSSDWTHDLNCHVLLVDLPGFKKEELKVQVDNSWKVTVSGERKLSENKYSRFKQVFDIPRDSDIEKINGRFDGGLLFVIIPKKKAEILEEPKKEILIPKDIVEEKKQEQAKKEEDPKKKGDDNRHEHAGHDLHGEKKKEMERNGRKEDLNGKKEEKKERKGWVKEVEGMKEKEVLEVFMENAKEIISKNKVAIATAVIAVSVGLYLSHKLRSGGQ</sequence>
<dbReference type="Proteomes" id="UP000195402">
    <property type="component" value="Unassembled WGS sequence"/>
</dbReference>
<evidence type="ECO:0000256" key="4">
    <source>
        <dbReference type="PROSITE-ProRule" id="PRU00285"/>
    </source>
</evidence>
<dbReference type="GO" id="GO:0034605">
    <property type="term" value="P:cellular response to heat"/>
    <property type="evidence" value="ECO:0007669"/>
    <property type="project" value="TreeGrafter"/>
</dbReference>
<comment type="caution">
    <text evidence="8">The sequence shown here is derived from an EMBL/GenBank/DDBJ whole genome shotgun (WGS) entry which is preliminary data.</text>
</comment>
<organism evidence="8 9">
    <name type="scientific">Macleaya cordata</name>
    <name type="common">Five-seeded plume-poppy</name>
    <name type="synonym">Bocconia cordata</name>
    <dbReference type="NCBI Taxonomy" id="56857"/>
    <lineage>
        <taxon>Eukaryota</taxon>
        <taxon>Viridiplantae</taxon>
        <taxon>Streptophyta</taxon>
        <taxon>Embryophyta</taxon>
        <taxon>Tracheophyta</taxon>
        <taxon>Spermatophyta</taxon>
        <taxon>Magnoliopsida</taxon>
        <taxon>Ranunculales</taxon>
        <taxon>Papaveraceae</taxon>
        <taxon>Papaveroideae</taxon>
        <taxon>Macleaya</taxon>
    </lineage>
</organism>
<keyword evidence="3" id="KW-0611">Plant defense</keyword>
<dbReference type="OrthoDB" id="1431247at2759"/>
<dbReference type="EMBL" id="MVGT01004339">
    <property type="protein sequence ID" value="OVA00301.1"/>
    <property type="molecule type" value="Genomic_DNA"/>
</dbReference>
<proteinExistence type="inferred from homology"/>
<keyword evidence="9" id="KW-1185">Reference proteome</keyword>
<evidence type="ECO:0000313" key="8">
    <source>
        <dbReference type="EMBL" id="OVA00301.1"/>
    </source>
</evidence>
<dbReference type="Pfam" id="PF00011">
    <property type="entry name" value="HSP20"/>
    <property type="match status" value="1"/>
</dbReference>
<name>A0A200PQ07_MACCD</name>
<gene>
    <name evidence="8" type="ORF">BVC80_8799g5</name>
</gene>
<dbReference type="AlphaFoldDB" id="A0A200PQ07"/>
<comment type="similarity">
    <text evidence="4 5">Belongs to the small heat shock protein (HSP20) family.</text>
</comment>
<dbReference type="PANTHER" id="PTHR43670">
    <property type="entry name" value="HEAT SHOCK PROTEIN 26"/>
    <property type="match status" value="1"/>
</dbReference>
<dbReference type="Gene3D" id="2.60.40.790">
    <property type="match status" value="1"/>
</dbReference>
<dbReference type="PROSITE" id="PS01031">
    <property type="entry name" value="SHSP"/>
    <property type="match status" value="1"/>
</dbReference>
<dbReference type="InParanoid" id="A0A200PQ07"/>
<evidence type="ECO:0000256" key="5">
    <source>
        <dbReference type="RuleBase" id="RU003616"/>
    </source>
</evidence>
<reference evidence="8 9" key="1">
    <citation type="journal article" date="2017" name="Mol. Plant">
        <title>The Genome of Medicinal Plant Macleaya cordata Provides New Insights into Benzylisoquinoline Alkaloids Metabolism.</title>
        <authorList>
            <person name="Liu X."/>
            <person name="Liu Y."/>
            <person name="Huang P."/>
            <person name="Ma Y."/>
            <person name="Qing Z."/>
            <person name="Tang Q."/>
            <person name="Cao H."/>
            <person name="Cheng P."/>
            <person name="Zheng Y."/>
            <person name="Yuan Z."/>
            <person name="Zhou Y."/>
            <person name="Liu J."/>
            <person name="Tang Z."/>
            <person name="Zhuo Y."/>
            <person name="Zhang Y."/>
            <person name="Yu L."/>
            <person name="Huang J."/>
            <person name="Yang P."/>
            <person name="Peng Q."/>
            <person name="Zhang J."/>
            <person name="Jiang W."/>
            <person name="Zhang Z."/>
            <person name="Lin K."/>
            <person name="Ro D.K."/>
            <person name="Chen X."/>
            <person name="Xiong X."/>
            <person name="Shang Y."/>
            <person name="Huang S."/>
            <person name="Zeng J."/>
        </authorList>
    </citation>
    <scope>NUCLEOTIDE SEQUENCE [LARGE SCALE GENOMIC DNA]</scope>
    <source>
        <strain evidence="9">cv. BLH2017</strain>
        <tissue evidence="8">Root</tissue>
    </source>
</reference>
<dbReference type="InterPro" id="IPR002068">
    <property type="entry name" value="A-crystallin/Hsp20_dom"/>
</dbReference>
<evidence type="ECO:0000313" key="9">
    <source>
        <dbReference type="Proteomes" id="UP000195402"/>
    </source>
</evidence>
<evidence type="ECO:0000256" key="3">
    <source>
        <dbReference type="ARBA" id="ARBA00022821"/>
    </source>
</evidence>
<dbReference type="SUPFAM" id="SSF49764">
    <property type="entry name" value="HSP20-like chaperones"/>
    <property type="match status" value="1"/>
</dbReference>
<evidence type="ECO:0000256" key="6">
    <source>
        <dbReference type="SAM" id="MobiDB-lite"/>
    </source>
</evidence>
<dbReference type="GO" id="GO:0005886">
    <property type="term" value="C:plasma membrane"/>
    <property type="evidence" value="ECO:0007669"/>
    <property type="project" value="UniProtKB-SubCell"/>
</dbReference>
<accession>A0A200PQ07</accession>
<dbReference type="CDD" id="cd06464">
    <property type="entry name" value="ACD_sHsps-like"/>
    <property type="match status" value="1"/>
</dbReference>